<dbReference type="AlphaFoldDB" id="A0A8J2SUQ9"/>
<keyword evidence="4" id="KW-1185">Reference proteome</keyword>
<gene>
    <name evidence="3" type="ORF">PECAL_4P14260</name>
</gene>
<name>A0A8J2SUQ9_9STRA</name>
<evidence type="ECO:0008006" key="5">
    <source>
        <dbReference type="Google" id="ProtNLM"/>
    </source>
</evidence>
<dbReference type="PANTHER" id="PTHR21089">
    <property type="entry name" value="SHIKIMATE DEHYDROGENASE"/>
    <property type="match status" value="1"/>
</dbReference>
<dbReference type="Gene3D" id="3.40.50.720">
    <property type="entry name" value="NAD(P)-binding Rossmann-like Domain"/>
    <property type="match status" value="1"/>
</dbReference>
<reference evidence="3" key="1">
    <citation type="submission" date="2021-11" db="EMBL/GenBank/DDBJ databases">
        <authorList>
            <consortium name="Genoscope - CEA"/>
            <person name="William W."/>
        </authorList>
    </citation>
    <scope>NUCLEOTIDE SEQUENCE</scope>
</reference>
<dbReference type="GO" id="GO:0019632">
    <property type="term" value="P:shikimate metabolic process"/>
    <property type="evidence" value="ECO:0007669"/>
    <property type="project" value="TreeGrafter"/>
</dbReference>
<dbReference type="GO" id="GO:0005829">
    <property type="term" value="C:cytosol"/>
    <property type="evidence" value="ECO:0007669"/>
    <property type="project" value="TreeGrafter"/>
</dbReference>
<dbReference type="Pfam" id="PF08501">
    <property type="entry name" value="Shikimate_dh_N"/>
    <property type="match status" value="1"/>
</dbReference>
<dbReference type="SUPFAM" id="SSF51735">
    <property type="entry name" value="NAD(P)-binding Rossmann-fold domains"/>
    <property type="match status" value="1"/>
</dbReference>
<dbReference type="InterPro" id="IPR006151">
    <property type="entry name" value="Shikm_DH/Glu-tRNA_Rdtase"/>
</dbReference>
<dbReference type="EMBL" id="CAKKNE010000004">
    <property type="protein sequence ID" value="CAH0374157.1"/>
    <property type="molecule type" value="Genomic_DNA"/>
</dbReference>
<evidence type="ECO:0000313" key="3">
    <source>
        <dbReference type="EMBL" id="CAH0374157.1"/>
    </source>
</evidence>
<proteinExistence type="predicted"/>
<dbReference type="OrthoDB" id="204377at2759"/>
<protein>
    <recommendedName>
        <fullName evidence="5">Shikimate dehydrogenase</fullName>
    </recommendedName>
</protein>
<feature type="domain" description="Quinate/shikimate 5-dehydrogenase/glutamyl-tRNA reductase" evidence="1">
    <location>
        <begin position="166"/>
        <end position="239"/>
    </location>
</feature>
<dbReference type="Gene3D" id="3.40.50.10860">
    <property type="entry name" value="Leucine Dehydrogenase, chain A, domain 1"/>
    <property type="match status" value="1"/>
</dbReference>
<dbReference type="Proteomes" id="UP000789595">
    <property type="component" value="Unassembled WGS sequence"/>
</dbReference>
<dbReference type="InterPro" id="IPR022893">
    <property type="entry name" value="Shikimate_DH_fam"/>
</dbReference>
<feature type="domain" description="Shikimate dehydrogenase substrate binding N-terminal" evidence="2">
    <location>
        <begin position="48"/>
        <end position="139"/>
    </location>
</feature>
<dbReference type="PANTHER" id="PTHR21089:SF1">
    <property type="entry name" value="BIFUNCTIONAL 3-DEHYDROQUINATE DEHYDRATASE_SHIKIMATE DEHYDROGENASE, CHLOROPLASTIC"/>
    <property type="match status" value="1"/>
</dbReference>
<dbReference type="InterPro" id="IPR013708">
    <property type="entry name" value="Shikimate_DH-bd_N"/>
</dbReference>
<dbReference type="InterPro" id="IPR036291">
    <property type="entry name" value="NAD(P)-bd_dom_sf"/>
</dbReference>
<dbReference type="GO" id="GO:0004764">
    <property type="term" value="F:shikimate 3-dehydrogenase (NADP+) activity"/>
    <property type="evidence" value="ECO:0007669"/>
    <property type="project" value="InterPro"/>
</dbReference>
<dbReference type="SUPFAM" id="SSF53223">
    <property type="entry name" value="Aminoacid dehydrogenase-like, N-terminal domain"/>
    <property type="match status" value="1"/>
</dbReference>
<dbReference type="InterPro" id="IPR046346">
    <property type="entry name" value="Aminoacid_DH-like_N_sf"/>
</dbReference>
<dbReference type="GO" id="GO:0009423">
    <property type="term" value="P:chorismate biosynthetic process"/>
    <property type="evidence" value="ECO:0007669"/>
    <property type="project" value="UniProtKB-UniPathway"/>
</dbReference>
<dbReference type="CDD" id="cd01065">
    <property type="entry name" value="NAD_bind_Shikimate_DH"/>
    <property type="match status" value="1"/>
</dbReference>
<dbReference type="UniPathway" id="UPA00053">
    <property type="reaction ID" value="UER00087"/>
</dbReference>
<comment type="caution">
    <text evidence="3">The sequence shown here is derived from an EMBL/GenBank/DDBJ whole genome shotgun (WGS) entry which is preliminary data.</text>
</comment>
<sequence length="325" mass="34675">MASHLDGLESRFEQSIADIMGQMHKALKPLTHRSSVSRVSPAARALFIVGQPIDVTRSPMDFPQALTRLKDRKASCKDADSVLLPLDVPPKGLDALVNGLAQTTNCDGLIVTRPHKESILRSCTHLTAAARAVGCCNVVRFHKGAMIGTNMDGDGFVGGLIQQRGANAVRNQRCLLVGAGGAARAVAYGLVQNGARSVCVVNRTKARAQALAARIPGVRALDALPSSLNDVDLLIQCTSLGHNASDPDPVPRDLLRPPLVCCEVVHTPEETAFLRAARERGCDTHAGTHMLSAQLDAICEFLVARPEDWPDAWAFSSTSRVAEVS</sequence>
<dbReference type="Pfam" id="PF01488">
    <property type="entry name" value="Shikimate_DH"/>
    <property type="match status" value="1"/>
</dbReference>
<organism evidence="3 4">
    <name type="scientific">Pelagomonas calceolata</name>
    <dbReference type="NCBI Taxonomy" id="35677"/>
    <lineage>
        <taxon>Eukaryota</taxon>
        <taxon>Sar</taxon>
        <taxon>Stramenopiles</taxon>
        <taxon>Ochrophyta</taxon>
        <taxon>Pelagophyceae</taxon>
        <taxon>Pelagomonadales</taxon>
        <taxon>Pelagomonadaceae</taxon>
        <taxon>Pelagomonas</taxon>
    </lineage>
</organism>
<evidence type="ECO:0000259" key="2">
    <source>
        <dbReference type="Pfam" id="PF08501"/>
    </source>
</evidence>
<evidence type="ECO:0000259" key="1">
    <source>
        <dbReference type="Pfam" id="PF01488"/>
    </source>
</evidence>
<evidence type="ECO:0000313" key="4">
    <source>
        <dbReference type="Proteomes" id="UP000789595"/>
    </source>
</evidence>
<accession>A0A8J2SUQ9</accession>
<dbReference type="GO" id="GO:0050661">
    <property type="term" value="F:NADP binding"/>
    <property type="evidence" value="ECO:0007669"/>
    <property type="project" value="TreeGrafter"/>
</dbReference>